<accession>A0A198AAR5</accession>
<keyword evidence="3" id="KW-1185">Reference proteome</keyword>
<dbReference type="Gene3D" id="3.40.50.1110">
    <property type="entry name" value="SGNH hydrolase"/>
    <property type="match status" value="1"/>
</dbReference>
<evidence type="ECO:0000313" key="3">
    <source>
        <dbReference type="Proteomes" id="UP000078454"/>
    </source>
</evidence>
<sequence length="235" mass="27484">MDNLQQWKLNTDRSYRIIAFGSSNTESTWSSNGRHNWVEWLNINVRHHIGRHVCVINQGIGGETTDNLLARLHRDVLSFQPSAVIVTIGGNDAIQGLPLERYADNLRMICTRIRLENAEPILQTYYCPMYHQREDGFQSVFESYMEVIRTIAREMGVLLIDQYYCFEPLYRNQPEQYAKLMHDSIHVNYLGNLIMGMHVSRAFQLPDLQLPQDIMQETLQLKEQMDLCFQDKRTS</sequence>
<protein>
    <recommendedName>
        <fullName evidence="1">SGNH hydrolase-type esterase domain-containing protein</fullName>
    </recommendedName>
</protein>
<dbReference type="PANTHER" id="PTHR30383:SF5">
    <property type="entry name" value="SGNH HYDROLASE-TYPE ESTERASE DOMAIN-CONTAINING PROTEIN"/>
    <property type="match status" value="1"/>
</dbReference>
<dbReference type="PANTHER" id="PTHR30383">
    <property type="entry name" value="THIOESTERASE 1/PROTEASE 1/LYSOPHOSPHOLIPASE L1"/>
    <property type="match status" value="1"/>
</dbReference>
<evidence type="ECO:0000313" key="2">
    <source>
        <dbReference type="EMBL" id="OAS18151.1"/>
    </source>
</evidence>
<dbReference type="AlphaFoldDB" id="A0A198AAR5"/>
<feature type="domain" description="SGNH hydrolase-type esterase" evidence="1">
    <location>
        <begin position="19"/>
        <end position="192"/>
    </location>
</feature>
<dbReference type="InterPro" id="IPR013830">
    <property type="entry name" value="SGNH_hydro"/>
</dbReference>
<dbReference type="Proteomes" id="UP000078454">
    <property type="component" value="Unassembled WGS sequence"/>
</dbReference>
<evidence type="ECO:0000259" key="1">
    <source>
        <dbReference type="Pfam" id="PF13472"/>
    </source>
</evidence>
<dbReference type="EMBL" id="LYPB01000068">
    <property type="protein sequence ID" value="OAS18151.1"/>
    <property type="molecule type" value="Genomic_DNA"/>
</dbReference>
<reference evidence="2 3" key="1">
    <citation type="submission" date="2016-05" db="EMBL/GenBank/DDBJ databases">
        <title>Paenibacillus sp. 1ZS3-15 nov., isolated from the rhizosphere soil.</title>
        <authorList>
            <person name="Zhang X.X."/>
            <person name="Zhang J."/>
        </authorList>
    </citation>
    <scope>NUCLEOTIDE SEQUENCE [LARGE SCALE GENOMIC DNA]</scope>
    <source>
        <strain evidence="2 3">1ZS3-15</strain>
    </source>
</reference>
<name>A0A198AAR5_9BACL</name>
<gene>
    <name evidence="2" type="ORF">A8708_05970</name>
</gene>
<dbReference type="InterPro" id="IPR036514">
    <property type="entry name" value="SGNH_hydro_sf"/>
</dbReference>
<proteinExistence type="predicted"/>
<dbReference type="SUPFAM" id="SSF52266">
    <property type="entry name" value="SGNH hydrolase"/>
    <property type="match status" value="1"/>
</dbReference>
<dbReference type="GO" id="GO:0004622">
    <property type="term" value="F:phosphatidylcholine lysophospholipase activity"/>
    <property type="evidence" value="ECO:0007669"/>
    <property type="project" value="TreeGrafter"/>
</dbReference>
<dbReference type="InterPro" id="IPR051532">
    <property type="entry name" value="Ester_Hydrolysis_Enzymes"/>
</dbReference>
<dbReference type="STRING" id="1850517.A8708_05970"/>
<organism evidence="2 3">
    <name type="scientific">Paenibacillus oryzisoli</name>
    <dbReference type="NCBI Taxonomy" id="1850517"/>
    <lineage>
        <taxon>Bacteria</taxon>
        <taxon>Bacillati</taxon>
        <taxon>Bacillota</taxon>
        <taxon>Bacilli</taxon>
        <taxon>Bacillales</taxon>
        <taxon>Paenibacillaceae</taxon>
        <taxon>Paenibacillus</taxon>
    </lineage>
</organism>
<dbReference type="Pfam" id="PF13472">
    <property type="entry name" value="Lipase_GDSL_2"/>
    <property type="match status" value="1"/>
</dbReference>
<comment type="caution">
    <text evidence="2">The sequence shown here is derived from an EMBL/GenBank/DDBJ whole genome shotgun (WGS) entry which is preliminary data.</text>
</comment>